<comment type="caution">
    <text evidence="2">The sequence shown here is derived from an EMBL/GenBank/DDBJ whole genome shotgun (WGS) entry which is preliminary data.</text>
</comment>
<accession>A0A150R6C5</accession>
<feature type="region of interest" description="Disordered" evidence="1">
    <location>
        <begin position="45"/>
        <end position="68"/>
    </location>
</feature>
<organism evidence="2 3">
    <name type="scientific">Sorangium cellulosum</name>
    <name type="common">Polyangium cellulosum</name>
    <dbReference type="NCBI Taxonomy" id="56"/>
    <lineage>
        <taxon>Bacteria</taxon>
        <taxon>Pseudomonadati</taxon>
        <taxon>Myxococcota</taxon>
        <taxon>Polyangia</taxon>
        <taxon>Polyangiales</taxon>
        <taxon>Polyangiaceae</taxon>
        <taxon>Sorangium</taxon>
    </lineage>
</organism>
<dbReference type="Proteomes" id="UP000075635">
    <property type="component" value="Unassembled WGS sequence"/>
</dbReference>
<gene>
    <name evidence="2" type="ORF">BE17_05115</name>
</gene>
<evidence type="ECO:0000313" key="2">
    <source>
        <dbReference type="EMBL" id="KYF75800.1"/>
    </source>
</evidence>
<evidence type="ECO:0000313" key="3">
    <source>
        <dbReference type="Proteomes" id="UP000075635"/>
    </source>
</evidence>
<dbReference type="EMBL" id="JEMB01003087">
    <property type="protein sequence ID" value="KYF75800.1"/>
    <property type="molecule type" value="Genomic_DNA"/>
</dbReference>
<evidence type="ECO:0000256" key="1">
    <source>
        <dbReference type="SAM" id="MobiDB-lite"/>
    </source>
</evidence>
<proteinExistence type="predicted"/>
<sequence length="68" mass="7443">MPVTFVETRLVVLLAFDGVSLLDLAGPLEALTVAATFLHGATRQHAPQGSGQLWPERVHMKAGRREDY</sequence>
<dbReference type="AlphaFoldDB" id="A0A150R6C5"/>
<reference evidence="2 3" key="1">
    <citation type="submission" date="2014-02" db="EMBL/GenBank/DDBJ databases">
        <title>The small core and large imbalanced accessory genome model reveals a collaborative survival strategy of Sorangium cellulosum strains in nature.</title>
        <authorList>
            <person name="Han K."/>
            <person name="Peng R."/>
            <person name="Blom J."/>
            <person name="Li Y.-Z."/>
        </authorList>
    </citation>
    <scope>NUCLEOTIDE SEQUENCE [LARGE SCALE GENOMIC DNA]</scope>
    <source>
        <strain evidence="2 3">So0011-07</strain>
    </source>
</reference>
<name>A0A150R6C5_SORCE</name>
<protein>
    <submittedName>
        <fullName evidence="2">Uncharacterized protein</fullName>
    </submittedName>
</protein>
<feature type="compositionally biased region" description="Basic and acidic residues" evidence="1">
    <location>
        <begin position="56"/>
        <end position="68"/>
    </location>
</feature>